<evidence type="ECO:0000256" key="6">
    <source>
        <dbReference type="ARBA" id="ARBA00022723"/>
    </source>
</evidence>
<dbReference type="KEGG" id="bman:114241255"/>
<evidence type="ECO:0000256" key="12">
    <source>
        <dbReference type="SAM" id="Phobius"/>
    </source>
</evidence>
<evidence type="ECO:0000256" key="10">
    <source>
        <dbReference type="ARBA" id="ARBA00023136"/>
    </source>
</evidence>
<feature type="transmembrane region" description="Helical" evidence="12">
    <location>
        <begin position="71"/>
        <end position="90"/>
    </location>
</feature>
<proteinExistence type="predicted"/>
<evidence type="ECO:0000259" key="13">
    <source>
        <dbReference type="PROSITE" id="PS50939"/>
    </source>
</evidence>
<protein>
    <recommendedName>
        <fullName evidence="11">ascorbate ferrireductase (transmembrane)</fullName>
        <ecNumber evidence="11">7.2.1.3</ecNumber>
    </recommendedName>
</protein>
<evidence type="ECO:0000256" key="9">
    <source>
        <dbReference type="ARBA" id="ARBA00023004"/>
    </source>
</evidence>
<feature type="transmembrane region" description="Helical" evidence="12">
    <location>
        <begin position="35"/>
        <end position="59"/>
    </location>
</feature>
<dbReference type="GO" id="GO:0046872">
    <property type="term" value="F:metal ion binding"/>
    <property type="evidence" value="ECO:0007669"/>
    <property type="project" value="UniProtKB-KW"/>
</dbReference>
<keyword evidence="9" id="KW-0408">Iron</keyword>
<keyword evidence="5 12" id="KW-0812">Transmembrane</keyword>
<dbReference type="PROSITE" id="PS50939">
    <property type="entry name" value="CYTOCHROME_B561"/>
    <property type="match status" value="1"/>
</dbReference>
<keyword evidence="10 12" id="KW-0472">Membrane</keyword>
<reference evidence="15" key="1">
    <citation type="submission" date="2025-08" db="UniProtKB">
        <authorList>
            <consortium name="RefSeq"/>
        </authorList>
    </citation>
    <scope>IDENTIFICATION</scope>
    <source>
        <tissue evidence="15">Silk gland</tissue>
    </source>
</reference>
<dbReference type="Proteomes" id="UP000504629">
    <property type="component" value="Unplaced"/>
</dbReference>
<dbReference type="InterPro" id="IPR045150">
    <property type="entry name" value="CYB561D1/2"/>
</dbReference>
<feature type="transmembrane region" description="Helical" evidence="12">
    <location>
        <begin position="175"/>
        <end position="198"/>
    </location>
</feature>
<name>A0A6J2JEE9_BOMMA</name>
<keyword evidence="6" id="KW-0479">Metal-binding</keyword>
<sequence>MMPPPPPPPLPADPVHIEANIQQTAQRQEINVAMIVLNVVNTVTHVLIGAVALSAFIFANVFHGTNNLKQHIYLCVTGYVILMSQAILTFSPNNGWTNSLKYPNKKMVHWVMQVSGSILAIAGSIIRFTNLNEHMQTAHGILGLVALILTVISLIGGVVNLIFPKQTSALILRSLHACFGLLTVSVAFICLCLGFDTIYRIVMGDVNANLSIAFTVMALIGVLSSAVSNLTRRYMKR</sequence>
<keyword evidence="7" id="KW-0249">Electron transport</keyword>
<evidence type="ECO:0000256" key="11">
    <source>
        <dbReference type="ARBA" id="ARBA00024225"/>
    </source>
</evidence>
<feature type="transmembrane region" description="Helical" evidence="12">
    <location>
        <begin position="210"/>
        <end position="231"/>
    </location>
</feature>
<evidence type="ECO:0000256" key="8">
    <source>
        <dbReference type="ARBA" id="ARBA00022989"/>
    </source>
</evidence>
<dbReference type="GO" id="GO:0140575">
    <property type="term" value="F:transmembrane monodehydroascorbate reductase activity"/>
    <property type="evidence" value="ECO:0007669"/>
    <property type="project" value="InterPro"/>
</dbReference>
<evidence type="ECO:0000313" key="14">
    <source>
        <dbReference type="Proteomes" id="UP000504629"/>
    </source>
</evidence>
<dbReference type="GO" id="GO:0140571">
    <property type="term" value="F:transmembrane ascorbate ferrireductase activity"/>
    <property type="evidence" value="ECO:0007669"/>
    <property type="project" value="UniProtKB-EC"/>
</dbReference>
<dbReference type="Gene3D" id="1.20.120.1770">
    <property type="match status" value="1"/>
</dbReference>
<dbReference type="Pfam" id="PF03188">
    <property type="entry name" value="Cytochrom_B561"/>
    <property type="match status" value="1"/>
</dbReference>
<feature type="transmembrane region" description="Helical" evidence="12">
    <location>
        <begin position="141"/>
        <end position="163"/>
    </location>
</feature>
<dbReference type="GeneID" id="114241255"/>
<evidence type="ECO:0000256" key="7">
    <source>
        <dbReference type="ARBA" id="ARBA00022982"/>
    </source>
</evidence>
<dbReference type="PANTHER" id="PTHR15422">
    <property type="entry name" value="OS05G0565100 PROTEIN"/>
    <property type="match status" value="1"/>
</dbReference>
<gene>
    <name evidence="15" type="primary">LOC114241255</name>
</gene>
<evidence type="ECO:0000256" key="2">
    <source>
        <dbReference type="ARBA" id="ARBA00004141"/>
    </source>
</evidence>
<dbReference type="SMART" id="SM00665">
    <property type="entry name" value="B561"/>
    <property type="match status" value="1"/>
</dbReference>
<keyword evidence="8 12" id="KW-1133">Transmembrane helix</keyword>
<keyword evidence="3" id="KW-0813">Transport</keyword>
<dbReference type="PANTHER" id="PTHR15422:SF43">
    <property type="entry name" value="ASCORBATE FERRIREDUCTASE (TRANSMEMBRANE)"/>
    <property type="match status" value="1"/>
</dbReference>
<dbReference type="RefSeq" id="XP_028027861.1">
    <property type="nucleotide sequence ID" value="XM_028172060.1"/>
</dbReference>
<evidence type="ECO:0000256" key="1">
    <source>
        <dbReference type="ARBA" id="ARBA00001970"/>
    </source>
</evidence>
<evidence type="ECO:0000256" key="3">
    <source>
        <dbReference type="ARBA" id="ARBA00022448"/>
    </source>
</evidence>
<keyword evidence="4" id="KW-0349">Heme</keyword>
<keyword evidence="14" id="KW-1185">Reference proteome</keyword>
<evidence type="ECO:0000256" key="5">
    <source>
        <dbReference type="ARBA" id="ARBA00022692"/>
    </source>
</evidence>
<feature type="domain" description="Cytochrome b561" evidence="13">
    <location>
        <begin position="39"/>
        <end position="233"/>
    </location>
</feature>
<accession>A0A6J2JEE9</accession>
<organism evidence="14 15">
    <name type="scientific">Bombyx mandarina</name>
    <name type="common">Wild silk moth</name>
    <name type="synonym">Wild silkworm</name>
    <dbReference type="NCBI Taxonomy" id="7092"/>
    <lineage>
        <taxon>Eukaryota</taxon>
        <taxon>Metazoa</taxon>
        <taxon>Ecdysozoa</taxon>
        <taxon>Arthropoda</taxon>
        <taxon>Hexapoda</taxon>
        <taxon>Insecta</taxon>
        <taxon>Pterygota</taxon>
        <taxon>Neoptera</taxon>
        <taxon>Endopterygota</taxon>
        <taxon>Lepidoptera</taxon>
        <taxon>Glossata</taxon>
        <taxon>Ditrysia</taxon>
        <taxon>Bombycoidea</taxon>
        <taxon>Bombycidae</taxon>
        <taxon>Bombycinae</taxon>
        <taxon>Bombyx</taxon>
    </lineage>
</organism>
<dbReference type="AlphaFoldDB" id="A0A6J2JEE9"/>
<comment type="subcellular location">
    <subcellularLocation>
        <location evidence="2">Membrane</location>
        <topology evidence="2">Multi-pass membrane protein</topology>
    </subcellularLocation>
</comment>
<evidence type="ECO:0000256" key="4">
    <source>
        <dbReference type="ARBA" id="ARBA00022617"/>
    </source>
</evidence>
<evidence type="ECO:0000313" key="15">
    <source>
        <dbReference type="RefSeq" id="XP_028027861.1"/>
    </source>
</evidence>
<feature type="transmembrane region" description="Helical" evidence="12">
    <location>
        <begin position="110"/>
        <end position="129"/>
    </location>
</feature>
<dbReference type="GO" id="GO:0016020">
    <property type="term" value="C:membrane"/>
    <property type="evidence" value="ECO:0007669"/>
    <property type="project" value="UniProtKB-SubCell"/>
</dbReference>
<dbReference type="OrthoDB" id="432881at2759"/>
<dbReference type="EC" id="7.2.1.3" evidence="11"/>
<dbReference type="InterPro" id="IPR006593">
    <property type="entry name" value="Cyt_b561/ferric_Rdtase_TM"/>
</dbReference>
<comment type="cofactor">
    <cofactor evidence="1">
        <name>heme b</name>
        <dbReference type="ChEBI" id="CHEBI:60344"/>
    </cofactor>
</comment>